<comment type="caution">
    <text evidence="1">The sequence shown here is derived from an EMBL/GenBank/DDBJ whole genome shotgun (WGS) entry which is preliminary data.</text>
</comment>
<organism evidence="1 2">
    <name type="scientific">Pristionchus fissidentatus</name>
    <dbReference type="NCBI Taxonomy" id="1538716"/>
    <lineage>
        <taxon>Eukaryota</taxon>
        <taxon>Metazoa</taxon>
        <taxon>Ecdysozoa</taxon>
        <taxon>Nematoda</taxon>
        <taxon>Chromadorea</taxon>
        <taxon>Rhabditida</taxon>
        <taxon>Rhabditina</taxon>
        <taxon>Diplogasteromorpha</taxon>
        <taxon>Diplogasteroidea</taxon>
        <taxon>Neodiplogasteridae</taxon>
        <taxon>Pristionchus</taxon>
    </lineage>
</organism>
<evidence type="ECO:0000313" key="2">
    <source>
        <dbReference type="Proteomes" id="UP001432322"/>
    </source>
</evidence>
<dbReference type="EMBL" id="BTSY01000005">
    <property type="protein sequence ID" value="GMT29830.1"/>
    <property type="molecule type" value="Genomic_DNA"/>
</dbReference>
<dbReference type="AlphaFoldDB" id="A0AAV5WGW6"/>
<gene>
    <name evidence="1" type="ORF">PFISCL1PPCAC_21127</name>
</gene>
<sequence>EEVTEEFGMERTHLDGFSDDIVIKISQYLRFEDRKNIALACRRFTNVAKRIKLRAVDVTLKPNFRSIVVNGKVLMKFDSDHYFPLMSTVLDGVWINNLLIECKDPRAFASNNFLALFRNMKFTSLSIHFYFDTIPAYESIDSYMPSDKSNVRVLDVLMRKGKLRDADVTVSWDRNVNQEQLALVNEWLLTLPQMRSLTIDWEIFRSDHAIDALTFCDVFH</sequence>
<feature type="non-terminal residue" evidence="1">
    <location>
        <position position="220"/>
    </location>
</feature>
<evidence type="ECO:0008006" key="3">
    <source>
        <dbReference type="Google" id="ProtNLM"/>
    </source>
</evidence>
<evidence type="ECO:0000313" key="1">
    <source>
        <dbReference type="EMBL" id="GMT29830.1"/>
    </source>
</evidence>
<keyword evidence="2" id="KW-1185">Reference proteome</keyword>
<feature type="non-terminal residue" evidence="1">
    <location>
        <position position="1"/>
    </location>
</feature>
<proteinExistence type="predicted"/>
<reference evidence="1" key="1">
    <citation type="submission" date="2023-10" db="EMBL/GenBank/DDBJ databases">
        <title>Genome assembly of Pristionchus species.</title>
        <authorList>
            <person name="Yoshida K."/>
            <person name="Sommer R.J."/>
        </authorList>
    </citation>
    <scope>NUCLEOTIDE SEQUENCE</scope>
    <source>
        <strain evidence="1">RS5133</strain>
    </source>
</reference>
<protein>
    <recommendedName>
        <fullName evidence="3">F-box domain-containing protein</fullName>
    </recommendedName>
</protein>
<dbReference type="SUPFAM" id="SSF81383">
    <property type="entry name" value="F-box domain"/>
    <property type="match status" value="1"/>
</dbReference>
<name>A0AAV5WGW6_9BILA</name>
<dbReference type="Proteomes" id="UP001432322">
    <property type="component" value="Unassembled WGS sequence"/>
</dbReference>
<dbReference type="InterPro" id="IPR036047">
    <property type="entry name" value="F-box-like_dom_sf"/>
</dbReference>
<accession>A0AAV5WGW6</accession>